<feature type="modified residue" description="N6-(pyridoxal phosphate)lysine" evidence="4">
    <location>
        <position position="198"/>
    </location>
</feature>
<dbReference type="GO" id="GO:0030170">
    <property type="term" value="F:pyridoxal phosphate binding"/>
    <property type="evidence" value="ECO:0007669"/>
    <property type="project" value="InterPro"/>
</dbReference>
<feature type="region of interest" description="Disordered" evidence="6">
    <location>
        <begin position="391"/>
        <end position="416"/>
    </location>
</feature>
<dbReference type="GO" id="GO:0003962">
    <property type="term" value="F:cystathionine gamma-synthase activity"/>
    <property type="evidence" value="ECO:0007669"/>
    <property type="project" value="TreeGrafter"/>
</dbReference>
<proteinExistence type="inferred from homology"/>
<reference evidence="7 8" key="1">
    <citation type="journal article" date="2022" name="ISME Commun">
        <title>Vulcanimicrobium alpinus gen. nov. sp. nov., the first cultivated representative of the candidate phylum 'Eremiobacterota', is a metabolically versatile aerobic anoxygenic phototroph.</title>
        <authorList>
            <person name="Yabe S."/>
            <person name="Muto K."/>
            <person name="Abe K."/>
            <person name="Yokota A."/>
            <person name="Staudigel H."/>
            <person name="Tebo B.M."/>
        </authorList>
    </citation>
    <scope>NUCLEOTIDE SEQUENCE [LARGE SCALE GENOMIC DNA]</scope>
    <source>
        <strain evidence="7 8">WC8-2</strain>
    </source>
</reference>
<dbReference type="PANTHER" id="PTHR11808:SF15">
    <property type="entry name" value="CYSTATHIONINE GAMMA-LYASE"/>
    <property type="match status" value="1"/>
</dbReference>
<gene>
    <name evidence="7" type="primary">metB</name>
    <name evidence="7" type="ORF">WPS_19610</name>
</gene>
<dbReference type="InterPro" id="IPR015421">
    <property type="entry name" value="PyrdxlP-dep_Trfase_major"/>
</dbReference>
<evidence type="ECO:0000256" key="3">
    <source>
        <dbReference type="ARBA" id="ARBA00022898"/>
    </source>
</evidence>
<dbReference type="RefSeq" id="WP_317994333.1">
    <property type="nucleotide sequence ID" value="NZ_AP025523.1"/>
</dbReference>
<dbReference type="InterPro" id="IPR000277">
    <property type="entry name" value="Cys/Met-Metab_PyrdxlP-dep_enz"/>
</dbReference>
<evidence type="ECO:0000256" key="5">
    <source>
        <dbReference type="RuleBase" id="RU362118"/>
    </source>
</evidence>
<dbReference type="GO" id="GO:0019343">
    <property type="term" value="P:cysteine biosynthetic process via cystathionine"/>
    <property type="evidence" value="ECO:0007669"/>
    <property type="project" value="TreeGrafter"/>
</dbReference>
<keyword evidence="3 4" id="KW-0663">Pyridoxal phosphate</keyword>
<dbReference type="GO" id="GO:0019346">
    <property type="term" value="P:transsulfuration"/>
    <property type="evidence" value="ECO:0007669"/>
    <property type="project" value="InterPro"/>
</dbReference>
<dbReference type="InterPro" id="IPR015422">
    <property type="entry name" value="PyrdxlP-dep_Trfase_small"/>
</dbReference>
<dbReference type="FunFam" id="3.40.640.10:FF:000009">
    <property type="entry name" value="Cystathionine gamma-synthase homolog"/>
    <property type="match status" value="1"/>
</dbReference>
<evidence type="ECO:0000256" key="1">
    <source>
        <dbReference type="ARBA" id="ARBA00001933"/>
    </source>
</evidence>
<dbReference type="GO" id="GO:0005737">
    <property type="term" value="C:cytoplasm"/>
    <property type="evidence" value="ECO:0007669"/>
    <property type="project" value="TreeGrafter"/>
</dbReference>
<evidence type="ECO:0000256" key="6">
    <source>
        <dbReference type="SAM" id="MobiDB-lite"/>
    </source>
</evidence>
<name>A0AAN1XXD7_UNVUL</name>
<dbReference type="Pfam" id="PF01053">
    <property type="entry name" value="Cys_Met_Meta_PP"/>
    <property type="match status" value="1"/>
</dbReference>
<dbReference type="AlphaFoldDB" id="A0AAN1XXD7"/>
<dbReference type="NCBIfam" id="NF005871">
    <property type="entry name" value="PRK07811.1"/>
    <property type="match status" value="1"/>
</dbReference>
<evidence type="ECO:0000256" key="2">
    <source>
        <dbReference type="ARBA" id="ARBA00009077"/>
    </source>
</evidence>
<comment type="cofactor">
    <cofactor evidence="1 5">
        <name>pyridoxal 5'-phosphate</name>
        <dbReference type="ChEBI" id="CHEBI:597326"/>
    </cofactor>
</comment>
<accession>A0AAN1XXD7</accession>
<dbReference type="InterPro" id="IPR015424">
    <property type="entry name" value="PyrdxlP-dep_Trfase"/>
</dbReference>
<organism evidence="7 8">
    <name type="scientific">Vulcanimicrobium alpinum</name>
    <dbReference type="NCBI Taxonomy" id="3016050"/>
    <lineage>
        <taxon>Bacteria</taxon>
        <taxon>Bacillati</taxon>
        <taxon>Vulcanimicrobiota</taxon>
        <taxon>Vulcanimicrobiia</taxon>
        <taxon>Vulcanimicrobiales</taxon>
        <taxon>Vulcanimicrobiaceae</taxon>
        <taxon>Vulcanimicrobium</taxon>
    </lineage>
</organism>
<dbReference type="Gene3D" id="3.90.1150.10">
    <property type="entry name" value="Aspartate Aminotransferase, domain 1"/>
    <property type="match status" value="1"/>
</dbReference>
<dbReference type="CDD" id="cd00614">
    <property type="entry name" value="CGS_like"/>
    <property type="match status" value="1"/>
</dbReference>
<keyword evidence="8" id="KW-1185">Reference proteome</keyword>
<dbReference type="GO" id="GO:0004123">
    <property type="term" value="F:cystathionine gamma-lyase activity"/>
    <property type="evidence" value="ECO:0007669"/>
    <property type="project" value="TreeGrafter"/>
</dbReference>
<dbReference type="SUPFAM" id="SSF53383">
    <property type="entry name" value="PLP-dependent transferases"/>
    <property type="match status" value="1"/>
</dbReference>
<evidence type="ECO:0000256" key="4">
    <source>
        <dbReference type="PIRSR" id="PIRSR001434-2"/>
    </source>
</evidence>
<evidence type="ECO:0000313" key="8">
    <source>
        <dbReference type="Proteomes" id="UP001317532"/>
    </source>
</evidence>
<sequence>MSGEMDFATRAIHVGQDPDPTTGATIVPIYATSTYTQEAAGKHKGFDYSRTVNPTRVALEKQLASLEDARFASAFASGMAATSAVMNLLSSGDHVIVTEDLYGGTYRLFSRVLVRYGLEFSYVDMTDPAAVRAAIKPNTKMFWIETPTNPLLRLIDIAAIVALKPCGTLVTVDNTFATPYFQSPLALGAEIVVHSTTKYIGGHSDVVGGVAITDDASIAETIAFHQNAVGGVPGPFDAFLTSRGAKTLAVRMREHERNAHAVAAFLEERDDVARVFYPGLLSHPQHELAKRQMRGFGGMVSFTLRGPESRALETAKHTRLFSLAESLGGVESLITHPARMTHGSIPKEDRERRGVGDGLLRLSVGLEAARDLIADLRRALDATITLAGIAGTSNGAGDASHPERIPATQSEGAPTS</sequence>
<feature type="compositionally biased region" description="Polar residues" evidence="6">
    <location>
        <begin position="407"/>
        <end position="416"/>
    </location>
</feature>
<evidence type="ECO:0000313" key="7">
    <source>
        <dbReference type="EMBL" id="BDE06685.1"/>
    </source>
</evidence>
<dbReference type="EMBL" id="AP025523">
    <property type="protein sequence ID" value="BDE06685.1"/>
    <property type="molecule type" value="Genomic_DNA"/>
</dbReference>
<dbReference type="PANTHER" id="PTHR11808">
    <property type="entry name" value="TRANS-SULFURATION ENZYME FAMILY MEMBER"/>
    <property type="match status" value="1"/>
</dbReference>
<dbReference type="Gene3D" id="3.40.640.10">
    <property type="entry name" value="Type I PLP-dependent aspartate aminotransferase-like (Major domain)"/>
    <property type="match status" value="1"/>
</dbReference>
<dbReference type="FunFam" id="3.90.1150.10:FF:000008">
    <property type="entry name" value="Cystathionine gamma-synthase"/>
    <property type="match status" value="1"/>
</dbReference>
<dbReference type="KEGG" id="vab:WPS_19610"/>
<dbReference type="PIRSF" id="PIRSF001434">
    <property type="entry name" value="CGS"/>
    <property type="match status" value="1"/>
</dbReference>
<comment type="similarity">
    <text evidence="2 5">Belongs to the trans-sulfuration enzymes family.</text>
</comment>
<dbReference type="Proteomes" id="UP001317532">
    <property type="component" value="Chromosome"/>
</dbReference>
<protein>
    <submittedName>
        <fullName evidence="7">Cystathionine gamma-synthase</fullName>
    </submittedName>
</protein>